<dbReference type="InterPro" id="IPR011600">
    <property type="entry name" value="Pept_C14_caspase"/>
</dbReference>
<dbReference type="PANTHER" id="PTHR48104">
    <property type="entry name" value="METACASPASE-4"/>
    <property type="match status" value="1"/>
</dbReference>
<feature type="domain" description="Peptidase C14 caspase" evidence="1">
    <location>
        <begin position="4"/>
        <end position="266"/>
    </location>
</feature>
<name>A0A554VFV6_9FLAO</name>
<dbReference type="Pfam" id="PF00656">
    <property type="entry name" value="Peptidase_C14"/>
    <property type="match status" value="1"/>
</dbReference>
<dbReference type="SUPFAM" id="SSF52129">
    <property type="entry name" value="Caspase-like"/>
    <property type="match status" value="1"/>
</dbReference>
<dbReference type="Gene3D" id="3.40.50.1460">
    <property type="match status" value="1"/>
</dbReference>
<dbReference type="AlphaFoldDB" id="A0A554VFV6"/>
<organism evidence="2 3">
    <name type="scientific">Aquimarina algiphila</name>
    <dbReference type="NCBI Taxonomy" id="2047982"/>
    <lineage>
        <taxon>Bacteria</taxon>
        <taxon>Pseudomonadati</taxon>
        <taxon>Bacteroidota</taxon>
        <taxon>Flavobacteriia</taxon>
        <taxon>Flavobacteriales</taxon>
        <taxon>Flavobacteriaceae</taxon>
        <taxon>Aquimarina</taxon>
    </lineage>
</organism>
<dbReference type="InterPro" id="IPR029030">
    <property type="entry name" value="Caspase-like_dom_sf"/>
</dbReference>
<dbReference type="SUPFAM" id="SSF52266">
    <property type="entry name" value="SGNH hydrolase"/>
    <property type="match status" value="1"/>
</dbReference>
<evidence type="ECO:0000313" key="3">
    <source>
        <dbReference type="Proteomes" id="UP000318833"/>
    </source>
</evidence>
<dbReference type="Proteomes" id="UP000318833">
    <property type="component" value="Unassembled WGS sequence"/>
</dbReference>
<protein>
    <recommendedName>
        <fullName evidence="1">Peptidase C14 caspase domain-containing protein</fullName>
    </recommendedName>
</protein>
<sequence>MNLYALLIGINEYHISPLRQCVNDVNKFEIYLKNLEAEKIYDTISIQKLTDKTATKSNIVKNINTVLNKAKNKDTVFLYYSGHGALEESSGRFSDAHSGTIECLVCYDNEGENENNFLLADKELRYLFSKFKNDPHIITVFDCCHSGDMVRAFNPQKDNGSRQRRLNGIFPSRKYSDFIFSQEIDEDQIKSQKLASLIPYKNSVNISACLASESSWEDAKGGVFTRYLLQLLKTKNNKINYLDITKWAKISLKGITNKKQTPTISVQGQGKNNHYSAWLNLYPKQTQIDQGEIFFNNKNGWYYNKGFLFGIKEGSEITVNVNKHTTFTAKIKEVTLEDSLIQDPMEHGVLLDYKKSYPVSSETIYESLGIFISNLDHDKYAENDIKLIVEDIPNINLCSADQASFFVTIFNQTVYINLPNDQYRPLAVQIDLLDTQLDQVKKMLSHQLNTLIKWNYYRTLENPDGGFSKIPLKVEIRLEKDQQWLDITNTESNLTTLTDQLTRNDEFYQKYQIKVSNTSKETIFVTTLLLGSDLAISSDPFDHKTKRLRPKESIMFYEHTSSAYAGWSFDTYKEIYNWKHDWLHYKFIVNNKEDITSSIPNMTQIGIQPPITHLGNLMGHGAISDFLPEKTKWGVYTSTLNLINPSYNIVSKKLIDHWDWYCNHEILAPFINSLYTEKKQNGFAIETKMNTANVLGDKDINSKNLSGFTIDIANYLDDKRRYRKFKKSKRLLPELPVIVAEGDSWFLFPFLVKDTLDYVMEKYPLRSIAAAGDELQNYRTSRQLLKEIEKERPKYVLISGGGNDIIGPEIVNILKKGMPSGLTPSAYLNDFYDTKTKDIEATYNYFFNRIHEFDFVEQVFVHGYDYVRADHNVKTIKKGWVNKYLIQKGITLQEDRTNVIKYLIDKFNDLLKEVTHKHKNATYIDMRHLVKKDEWYDEIHPNDVGFAKVGRKFIEAINQLEYVYHENM</sequence>
<evidence type="ECO:0000313" key="2">
    <source>
        <dbReference type="EMBL" id="TSE06138.1"/>
    </source>
</evidence>
<dbReference type="GO" id="GO:0006508">
    <property type="term" value="P:proteolysis"/>
    <property type="evidence" value="ECO:0007669"/>
    <property type="project" value="InterPro"/>
</dbReference>
<dbReference type="GO" id="GO:0004197">
    <property type="term" value="F:cysteine-type endopeptidase activity"/>
    <property type="evidence" value="ECO:0007669"/>
    <property type="project" value="InterPro"/>
</dbReference>
<dbReference type="RefSeq" id="WP_143917733.1">
    <property type="nucleotide sequence ID" value="NZ_CANMIK010000055.1"/>
</dbReference>
<proteinExistence type="predicted"/>
<dbReference type="Gene3D" id="3.40.50.1110">
    <property type="entry name" value="SGNH hydrolase"/>
    <property type="match status" value="1"/>
</dbReference>
<dbReference type="InterPro" id="IPR050452">
    <property type="entry name" value="Metacaspase"/>
</dbReference>
<comment type="caution">
    <text evidence="2">The sequence shown here is derived from an EMBL/GenBank/DDBJ whole genome shotgun (WGS) entry which is preliminary data.</text>
</comment>
<dbReference type="GO" id="GO:0005737">
    <property type="term" value="C:cytoplasm"/>
    <property type="evidence" value="ECO:0007669"/>
    <property type="project" value="TreeGrafter"/>
</dbReference>
<reference evidence="2 3" key="1">
    <citation type="submission" date="2019-07" db="EMBL/GenBank/DDBJ databases">
        <title>The draft genome sequence of Aquimarina algiphila M91.</title>
        <authorList>
            <person name="Meng X."/>
        </authorList>
    </citation>
    <scope>NUCLEOTIDE SEQUENCE [LARGE SCALE GENOMIC DNA]</scope>
    <source>
        <strain evidence="2 3">M91</strain>
    </source>
</reference>
<dbReference type="CDD" id="cd00229">
    <property type="entry name" value="SGNH_hydrolase"/>
    <property type="match status" value="1"/>
</dbReference>
<dbReference type="InterPro" id="IPR036514">
    <property type="entry name" value="SGNH_hydro_sf"/>
</dbReference>
<dbReference type="GO" id="GO:0016788">
    <property type="term" value="F:hydrolase activity, acting on ester bonds"/>
    <property type="evidence" value="ECO:0007669"/>
    <property type="project" value="UniProtKB-ARBA"/>
</dbReference>
<dbReference type="PANTHER" id="PTHR48104:SF30">
    <property type="entry name" value="METACASPASE-1"/>
    <property type="match status" value="1"/>
</dbReference>
<keyword evidence="3" id="KW-1185">Reference proteome</keyword>
<accession>A0A554VFV6</accession>
<gene>
    <name evidence="2" type="ORF">FOF46_20535</name>
</gene>
<dbReference type="OrthoDB" id="2546654at2"/>
<dbReference type="EMBL" id="VLNR01000049">
    <property type="protein sequence ID" value="TSE06138.1"/>
    <property type="molecule type" value="Genomic_DNA"/>
</dbReference>
<evidence type="ECO:0000259" key="1">
    <source>
        <dbReference type="Pfam" id="PF00656"/>
    </source>
</evidence>